<evidence type="ECO:0000313" key="1">
    <source>
        <dbReference type="EMBL" id="MCW8334314.1"/>
    </source>
</evidence>
<keyword evidence="2" id="KW-1185">Reference proteome</keyword>
<protein>
    <submittedName>
        <fullName evidence="1">Uncharacterized protein</fullName>
    </submittedName>
</protein>
<gene>
    <name evidence="1" type="ORF">MD483_10830</name>
</gene>
<accession>A0A9X3HRY2</accession>
<sequence>MFWETLERVNRLRQEALANPEFVDSAKEHESALKSEVESTHIALKKPIKSKKVKTLAEVYEQSQFGTNPTGVQH</sequence>
<reference evidence="1" key="1">
    <citation type="submission" date="2022-02" db="EMBL/GenBank/DDBJ databases">
        <title>Vibrio sp. nov., a new bacterium isolated from Bohai sea, China.</title>
        <authorList>
            <person name="Yuan Y."/>
        </authorList>
    </citation>
    <scope>NUCLEOTIDE SEQUENCE</scope>
    <source>
        <strain evidence="1">DBSS07</strain>
    </source>
</reference>
<evidence type="ECO:0000313" key="2">
    <source>
        <dbReference type="Proteomes" id="UP001155586"/>
    </source>
</evidence>
<dbReference type="AlphaFoldDB" id="A0A9X3HRY2"/>
<organism evidence="1 2">
    <name type="scientific">Vibrio paucivorans</name>
    <dbReference type="NCBI Taxonomy" id="2829489"/>
    <lineage>
        <taxon>Bacteria</taxon>
        <taxon>Pseudomonadati</taxon>
        <taxon>Pseudomonadota</taxon>
        <taxon>Gammaproteobacteria</taxon>
        <taxon>Vibrionales</taxon>
        <taxon>Vibrionaceae</taxon>
        <taxon>Vibrio</taxon>
    </lineage>
</organism>
<proteinExistence type="predicted"/>
<comment type="caution">
    <text evidence="1">The sequence shown here is derived from an EMBL/GenBank/DDBJ whole genome shotgun (WGS) entry which is preliminary data.</text>
</comment>
<name>A0A9X3HRY2_9VIBR</name>
<dbReference type="EMBL" id="JAKRRX010000052">
    <property type="protein sequence ID" value="MCW8334314.1"/>
    <property type="molecule type" value="Genomic_DNA"/>
</dbReference>
<dbReference type="RefSeq" id="WP_252027310.1">
    <property type="nucleotide sequence ID" value="NZ_JAKRRX010000052.1"/>
</dbReference>
<dbReference type="Proteomes" id="UP001155586">
    <property type="component" value="Unassembled WGS sequence"/>
</dbReference>